<feature type="domain" description="C2H2-type" evidence="11">
    <location>
        <begin position="339"/>
        <end position="368"/>
    </location>
</feature>
<dbReference type="GO" id="GO:0031519">
    <property type="term" value="C:PcG protein complex"/>
    <property type="evidence" value="ECO:0007669"/>
    <property type="project" value="TreeGrafter"/>
</dbReference>
<dbReference type="EMBL" id="KL197713">
    <property type="protein sequence ID" value="KDQ60815.1"/>
    <property type="molecule type" value="Genomic_DNA"/>
</dbReference>
<dbReference type="AlphaFoldDB" id="A0A067Q3U3"/>
<feature type="domain" description="C2H2-type" evidence="11">
    <location>
        <begin position="369"/>
        <end position="398"/>
    </location>
</feature>
<keyword evidence="4" id="KW-0677">Repeat</keyword>
<reference evidence="13" key="1">
    <citation type="journal article" date="2014" name="Proc. Natl. Acad. Sci. U.S.A.">
        <title>Extensive sampling of basidiomycete genomes demonstrates inadequacy of the white-rot/brown-rot paradigm for wood decay fungi.</title>
        <authorList>
            <person name="Riley R."/>
            <person name="Salamov A.A."/>
            <person name="Brown D.W."/>
            <person name="Nagy L.G."/>
            <person name="Floudas D."/>
            <person name="Held B.W."/>
            <person name="Levasseur A."/>
            <person name="Lombard V."/>
            <person name="Morin E."/>
            <person name="Otillar R."/>
            <person name="Lindquist E.A."/>
            <person name="Sun H."/>
            <person name="LaButti K.M."/>
            <person name="Schmutz J."/>
            <person name="Jabbour D."/>
            <person name="Luo H."/>
            <person name="Baker S.E."/>
            <person name="Pisabarro A.G."/>
            <person name="Walton J.D."/>
            <person name="Blanchette R.A."/>
            <person name="Henrissat B."/>
            <person name="Martin F."/>
            <person name="Cullen D."/>
            <person name="Hibbett D.S."/>
            <person name="Grigoriev I.V."/>
        </authorList>
    </citation>
    <scope>NUCLEOTIDE SEQUENCE [LARGE SCALE GENOMIC DNA]</scope>
    <source>
        <strain evidence="13">MUCL 33604</strain>
    </source>
</reference>
<comment type="subcellular location">
    <subcellularLocation>
        <location evidence="1">Nucleus</location>
    </subcellularLocation>
</comment>
<dbReference type="STRING" id="933084.A0A067Q3U3"/>
<dbReference type="FunFam" id="3.30.160.60:FF:000125">
    <property type="entry name" value="Putative zinc finger protein 143"/>
    <property type="match status" value="1"/>
</dbReference>
<dbReference type="PANTHER" id="PTHR14003">
    <property type="entry name" value="TRANSCRIPTIONAL REPRESSOR PROTEIN YY"/>
    <property type="match status" value="1"/>
</dbReference>
<feature type="region of interest" description="Disordered" evidence="10">
    <location>
        <begin position="236"/>
        <end position="310"/>
    </location>
</feature>
<dbReference type="PROSITE" id="PS00028">
    <property type="entry name" value="ZINC_FINGER_C2H2_1"/>
    <property type="match status" value="4"/>
</dbReference>
<dbReference type="OrthoDB" id="654211at2759"/>
<feature type="region of interest" description="Disordered" evidence="10">
    <location>
        <begin position="156"/>
        <end position="189"/>
    </location>
</feature>
<evidence type="ECO:0000256" key="10">
    <source>
        <dbReference type="SAM" id="MobiDB-lite"/>
    </source>
</evidence>
<sequence>MDHDGPLLNLSDVVHDEPMEDNGNTARSPDDGHSSDDYHSTPSLMYSGQPPHPHAHHAHHEFSVEMLEHEIVNLLNQNASAASAALLNAAAQQRQASFDGEREDDLGGDDVLIQGLGANLSGLVAVLQAAHAQHERQAEDMAKDARQREEELAREIGEGLTDHNQAKAHETSRYIYNDEGESERDDDDDIIARPAPLSRLRTSVSSSNGLHSVPGEFGDINDILNHLSADFDDDADRVHSATQDSSSPISRQHSQPVHPQTPSPLSPMHDYSSDHPVASTSTGPGTAAGASKKKRKAKDREKKMEKVPQVHNCEQCSKTFTRRSDLGRHMRIHTGERPHMCSHPGCGKTFIQRSALHVHERVHTGEKPHSCEYPGCGKTFGDSSSLARHRRTHTGKRPYKCEDPECEKTFTRRTTLTQHMRTHDPDWEPNPDIKYNFKSKRRKLEEEEADDDETLEESVRVISALFQQSGASEGAPVESHGGEEPELETRVANVSAEIAAAIAQAQARMYEDQDDGEQSGEELGEPESIGPNTSGIRGEDVGVADDGALLGGSAAVAIASTTETDDAAGSTPKGTAPQNLLDEEEEEEDDDSDSFPIPLRTRKGKDAVIFAVRKRKR</sequence>
<dbReference type="FunFam" id="3.30.160.60:FF:000690">
    <property type="entry name" value="Zinc finger protein 354C"/>
    <property type="match status" value="1"/>
</dbReference>
<dbReference type="GO" id="GO:0005667">
    <property type="term" value="C:transcription regulator complex"/>
    <property type="evidence" value="ECO:0007669"/>
    <property type="project" value="TreeGrafter"/>
</dbReference>
<dbReference type="InterPro" id="IPR013087">
    <property type="entry name" value="Znf_C2H2_type"/>
</dbReference>
<evidence type="ECO:0000256" key="7">
    <source>
        <dbReference type="ARBA" id="ARBA00023242"/>
    </source>
</evidence>
<dbReference type="FunFam" id="3.30.160.60:FF:001498">
    <property type="entry name" value="Zinc finger protein 404"/>
    <property type="match status" value="1"/>
</dbReference>
<dbReference type="HOGENOM" id="CLU_030423_0_0_1"/>
<feature type="compositionally biased region" description="Acidic residues" evidence="10">
    <location>
        <begin position="581"/>
        <end position="593"/>
    </location>
</feature>
<evidence type="ECO:0000256" key="1">
    <source>
        <dbReference type="ARBA" id="ARBA00004123"/>
    </source>
</evidence>
<evidence type="ECO:0000313" key="13">
    <source>
        <dbReference type="Proteomes" id="UP000027265"/>
    </source>
</evidence>
<dbReference type="PANTHER" id="PTHR14003:SF20">
    <property type="entry name" value="FINGER DOMAIN PROTEIN, PUTATIVE (AFU_ORTHOLOGUE AFUA_4G10380)-RELATED"/>
    <property type="match status" value="1"/>
</dbReference>
<keyword evidence="6" id="KW-0862">Zinc</keyword>
<feature type="domain" description="C2H2-type" evidence="11">
    <location>
        <begin position="399"/>
        <end position="428"/>
    </location>
</feature>
<evidence type="ECO:0000259" key="11">
    <source>
        <dbReference type="PROSITE" id="PS50157"/>
    </source>
</evidence>
<keyword evidence="7" id="KW-0539">Nucleus</keyword>
<name>A0A067Q3U3_9AGAM</name>
<feature type="region of interest" description="Disordered" evidence="10">
    <location>
        <begin position="469"/>
        <end position="488"/>
    </location>
</feature>
<keyword evidence="5 8" id="KW-0863">Zinc-finger</keyword>
<dbReference type="InParanoid" id="A0A067Q3U3"/>
<feature type="compositionally biased region" description="Basic and acidic residues" evidence="10">
    <location>
        <begin position="156"/>
        <end position="172"/>
    </location>
</feature>
<dbReference type="InterPro" id="IPR036236">
    <property type="entry name" value="Znf_C2H2_sf"/>
</dbReference>
<accession>A0A067Q3U3</accession>
<feature type="compositionally biased region" description="Polar residues" evidence="10">
    <location>
        <begin position="240"/>
        <end position="258"/>
    </location>
</feature>
<evidence type="ECO:0000256" key="3">
    <source>
        <dbReference type="ARBA" id="ARBA00022723"/>
    </source>
</evidence>
<feature type="region of interest" description="Disordered" evidence="10">
    <location>
        <begin position="15"/>
        <end position="56"/>
    </location>
</feature>
<keyword evidence="9" id="KW-0175">Coiled coil</keyword>
<organism evidence="12 13">
    <name type="scientific">Jaapia argillacea MUCL 33604</name>
    <dbReference type="NCBI Taxonomy" id="933084"/>
    <lineage>
        <taxon>Eukaryota</taxon>
        <taxon>Fungi</taxon>
        <taxon>Dikarya</taxon>
        <taxon>Basidiomycota</taxon>
        <taxon>Agaricomycotina</taxon>
        <taxon>Agaricomycetes</taxon>
        <taxon>Agaricomycetidae</taxon>
        <taxon>Jaapiales</taxon>
        <taxon>Jaapiaceae</taxon>
        <taxon>Jaapia</taxon>
    </lineage>
</organism>
<feature type="region of interest" description="Disordered" evidence="10">
    <location>
        <begin position="560"/>
        <end position="601"/>
    </location>
</feature>
<dbReference type="Proteomes" id="UP000027265">
    <property type="component" value="Unassembled WGS sequence"/>
</dbReference>
<keyword evidence="3" id="KW-0479">Metal-binding</keyword>
<dbReference type="FunFam" id="3.30.160.60:FF:002343">
    <property type="entry name" value="Zinc finger protein 33A"/>
    <property type="match status" value="1"/>
</dbReference>
<dbReference type="SMART" id="SM00355">
    <property type="entry name" value="ZnF_C2H2"/>
    <property type="match status" value="4"/>
</dbReference>
<evidence type="ECO:0000256" key="6">
    <source>
        <dbReference type="ARBA" id="ARBA00022833"/>
    </source>
</evidence>
<feature type="coiled-coil region" evidence="9">
    <location>
        <begin position="124"/>
        <end position="155"/>
    </location>
</feature>
<gene>
    <name evidence="12" type="ORF">JAAARDRAFT_55549</name>
</gene>
<evidence type="ECO:0000256" key="5">
    <source>
        <dbReference type="ARBA" id="ARBA00022771"/>
    </source>
</evidence>
<dbReference type="GO" id="GO:0008270">
    <property type="term" value="F:zinc ion binding"/>
    <property type="evidence" value="ECO:0007669"/>
    <property type="project" value="UniProtKB-KW"/>
</dbReference>
<feature type="region of interest" description="Disordered" evidence="10">
    <location>
        <begin position="506"/>
        <end position="546"/>
    </location>
</feature>
<evidence type="ECO:0000256" key="4">
    <source>
        <dbReference type="ARBA" id="ARBA00022737"/>
    </source>
</evidence>
<dbReference type="PROSITE" id="PS50157">
    <property type="entry name" value="ZINC_FINGER_C2H2_2"/>
    <property type="match status" value="4"/>
</dbReference>
<evidence type="ECO:0000256" key="8">
    <source>
        <dbReference type="PROSITE-ProRule" id="PRU00042"/>
    </source>
</evidence>
<dbReference type="GO" id="GO:0000981">
    <property type="term" value="F:DNA-binding transcription factor activity, RNA polymerase II-specific"/>
    <property type="evidence" value="ECO:0007669"/>
    <property type="project" value="UniProtKB-ARBA"/>
</dbReference>
<dbReference type="Pfam" id="PF00096">
    <property type="entry name" value="zf-C2H2"/>
    <property type="match status" value="4"/>
</dbReference>
<evidence type="ECO:0000256" key="9">
    <source>
        <dbReference type="SAM" id="Coils"/>
    </source>
</evidence>
<dbReference type="GO" id="GO:0000785">
    <property type="term" value="C:chromatin"/>
    <property type="evidence" value="ECO:0007669"/>
    <property type="project" value="TreeGrafter"/>
</dbReference>
<comment type="similarity">
    <text evidence="2">Belongs to the krueppel C2H2-type zinc-finger protein family.</text>
</comment>
<dbReference type="SUPFAM" id="SSF57667">
    <property type="entry name" value="beta-beta-alpha zinc fingers"/>
    <property type="match status" value="2"/>
</dbReference>
<dbReference type="GO" id="GO:0000978">
    <property type="term" value="F:RNA polymerase II cis-regulatory region sequence-specific DNA binding"/>
    <property type="evidence" value="ECO:0007669"/>
    <property type="project" value="TreeGrafter"/>
</dbReference>
<protein>
    <recommendedName>
        <fullName evidence="11">C2H2-type domain-containing protein</fullName>
    </recommendedName>
</protein>
<feature type="compositionally biased region" description="Acidic residues" evidence="10">
    <location>
        <begin position="178"/>
        <end position="189"/>
    </location>
</feature>
<evidence type="ECO:0000256" key="2">
    <source>
        <dbReference type="ARBA" id="ARBA00006991"/>
    </source>
</evidence>
<feature type="domain" description="C2H2-type" evidence="11">
    <location>
        <begin position="311"/>
        <end position="338"/>
    </location>
</feature>
<proteinExistence type="inferred from homology"/>
<evidence type="ECO:0000313" key="12">
    <source>
        <dbReference type="EMBL" id="KDQ60815.1"/>
    </source>
</evidence>
<feature type="compositionally biased region" description="Basic and acidic residues" evidence="10">
    <location>
        <begin position="28"/>
        <end position="39"/>
    </location>
</feature>
<feature type="compositionally biased region" description="Acidic residues" evidence="10">
    <location>
        <begin position="512"/>
        <end position="525"/>
    </location>
</feature>
<feature type="compositionally biased region" description="Basic and acidic residues" evidence="10">
    <location>
        <begin position="298"/>
        <end position="308"/>
    </location>
</feature>
<dbReference type="Gene3D" id="3.30.160.60">
    <property type="entry name" value="Classic Zinc Finger"/>
    <property type="match status" value="4"/>
</dbReference>
<keyword evidence="13" id="KW-1185">Reference proteome</keyword>